<evidence type="ECO:0000313" key="2">
    <source>
        <dbReference type="WBParaSite" id="PTRK_0000604700.1"/>
    </source>
</evidence>
<dbReference type="Proteomes" id="UP000038045">
    <property type="component" value="Unplaced"/>
</dbReference>
<dbReference type="AlphaFoldDB" id="A0A0N4ZEE8"/>
<accession>A0A0N4ZEE8</accession>
<reference evidence="2" key="1">
    <citation type="submission" date="2017-02" db="UniProtKB">
        <authorList>
            <consortium name="WormBaseParasite"/>
        </authorList>
    </citation>
    <scope>IDENTIFICATION</scope>
</reference>
<evidence type="ECO:0000313" key="1">
    <source>
        <dbReference type="Proteomes" id="UP000038045"/>
    </source>
</evidence>
<protein>
    <submittedName>
        <fullName evidence="2">SH3 domain-containing protein</fullName>
    </submittedName>
</protein>
<keyword evidence="1" id="KW-1185">Reference proteome</keyword>
<proteinExistence type="predicted"/>
<dbReference type="WBParaSite" id="PTRK_0000604700.1">
    <property type="protein sequence ID" value="PTRK_0000604700.1"/>
    <property type="gene ID" value="PTRK_0000604700"/>
</dbReference>
<sequence>MLGQDATEQDRVELRRTRRIWPVPAASPTCFHPAQRSPACHRRAIRGGRHIGLADRPAARGVYRLEAQWLHGAKHSGFFPAGDLAAHLPDRYLADPDLLRAIGLAAQLWPGRTPDPARHHALFVPAHLDPAAGALGDAGSAARRLHQVRARPRPAATRHPLRPCAEEHHGAGDHHHGFAIGLRHCLRHRDGNRFPVAGHGPAVHPGRAICRHPRDGGLPLSDCPGICCDQPAGRPAVLPGRSTSAHPI</sequence>
<organism evidence="1 2">
    <name type="scientific">Parastrongyloides trichosuri</name>
    <name type="common">Possum-specific nematode worm</name>
    <dbReference type="NCBI Taxonomy" id="131310"/>
    <lineage>
        <taxon>Eukaryota</taxon>
        <taxon>Metazoa</taxon>
        <taxon>Ecdysozoa</taxon>
        <taxon>Nematoda</taxon>
        <taxon>Chromadorea</taxon>
        <taxon>Rhabditida</taxon>
        <taxon>Tylenchina</taxon>
        <taxon>Panagrolaimomorpha</taxon>
        <taxon>Strongyloidoidea</taxon>
        <taxon>Strongyloididae</taxon>
        <taxon>Parastrongyloides</taxon>
    </lineage>
</organism>
<name>A0A0N4ZEE8_PARTI</name>